<dbReference type="HAMAP" id="MF_01486">
    <property type="entry name" value="RecC"/>
    <property type="match status" value="1"/>
</dbReference>
<dbReference type="AlphaFoldDB" id="A0A317C9N6"/>
<comment type="function">
    <text evidence="10">A helicase/nuclease that prepares dsDNA breaks (DSB) for recombinational DNA repair. Binds to DSBs and unwinds DNA via a highly rapid and processive ATP-dependent bidirectional helicase activity. Unwinds dsDNA until it encounters a Chi (crossover hotspot instigator) sequence from the 3' direction. Cuts ssDNA a few nucleotides 3' to the Chi site. The properties and activities of the enzyme are changed at Chi. The Chi-altered holoenzyme produces a long 3'-ssDNA overhang and facilitates RecA-binding to the ssDNA for homologous DNA recombination and repair. Holoenzyme degrades any linearized DNA that is unable to undergo homologous recombination. In the holoenzyme this subunit recognizes the wild-type Chi sequence, and when added to isolated RecB increases its ATP-dependent helicase processivity.</text>
</comment>
<keyword evidence="8 10" id="KW-0238">DNA-binding</keyword>
<gene>
    <name evidence="10 12" type="primary">recC</name>
    <name evidence="12" type="ORF">DKW60_17500</name>
</gene>
<dbReference type="GO" id="GO:0005524">
    <property type="term" value="F:ATP binding"/>
    <property type="evidence" value="ECO:0007669"/>
    <property type="project" value="UniProtKB-UniRule"/>
</dbReference>
<evidence type="ECO:0000256" key="4">
    <source>
        <dbReference type="ARBA" id="ARBA00022801"/>
    </source>
</evidence>
<keyword evidence="5 10" id="KW-0347">Helicase</keyword>
<dbReference type="RefSeq" id="WP_109838960.1">
    <property type="nucleotide sequence ID" value="NZ_QGKM01000060.1"/>
</dbReference>
<dbReference type="Gene3D" id="3.40.50.300">
    <property type="entry name" value="P-loop containing nucleotide triphosphate hydrolases"/>
    <property type="match status" value="2"/>
</dbReference>
<dbReference type="InterPro" id="IPR011335">
    <property type="entry name" value="Restrct_endonuc-II-like"/>
</dbReference>
<evidence type="ECO:0000313" key="12">
    <source>
        <dbReference type="EMBL" id="PWQ94033.1"/>
    </source>
</evidence>
<feature type="domain" description="RecC C-terminal" evidence="11">
    <location>
        <begin position="802"/>
        <end position="1025"/>
    </location>
</feature>
<comment type="subunit">
    <text evidence="10">Heterotrimer of RecB, RecC and RecD. All subunits contribute to DNA-binding.</text>
</comment>
<dbReference type="InterPro" id="IPR041500">
    <property type="entry name" value="RecC_C"/>
</dbReference>
<dbReference type="PANTHER" id="PTHR30591">
    <property type="entry name" value="RECBCD ENZYME SUBUNIT RECC"/>
    <property type="match status" value="1"/>
</dbReference>
<keyword evidence="9 10" id="KW-0234">DNA repair</keyword>
<protein>
    <recommendedName>
        <fullName evidence="10">RecBCD enzyme subunit RecC</fullName>
    </recommendedName>
    <alternativeName>
        <fullName evidence="10">Exonuclease V subunit RecC</fullName>
        <shortName evidence="10">ExoV subunit RecC</shortName>
    </alternativeName>
    <alternativeName>
        <fullName evidence="10">Helicase/nuclease RecBCD subunit RecC</fullName>
    </alternativeName>
</protein>
<evidence type="ECO:0000256" key="10">
    <source>
        <dbReference type="HAMAP-Rule" id="MF_01486"/>
    </source>
</evidence>
<keyword evidence="13" id="KW-1185">Reference proteome</keyword>
<evidence type="ECO:0000256" key="7">
    <source>
        <dbReference type="ARBA" id="ARBA00022840"/>
    </source>
</evidence>
<dbReference type="InterPro" id="IPR006697">
    <property type="entry name" value="RecC"/>
</dbReference>
<evidence type="ECO:0000256" key="2">
    <source>
        <dbReference type="ARBA" id="ARBA00022741"/>
    </source>
</evidence>
<evidence type="ECO:0000256" key="5">
    <source>
        <dbReference type="ARBA" id="ARBA00022806"/>
    </source>
</evidence>
<proteinExistence type="inferred from homology"/>
<evidence type="ECO:0000256" key="8">
    <source>
        <dbReference type="ARBA" id="ARBA00023125"/>
    </source>
</evidence>
<reference evidence="12 13" key="1">
    <citation type="submission" date="2018-05" db="EMBL/GenBank/DDBJ databases">
        <title>Leucothrix arctica sp. nov., isolated from Arctic seawater.</title>
        <authorList>
            <person name="Choi A."/>
            <person name="Baek K."/>
        </authorList>
    </citation>
    <scope>NUCLEOTIDE SEQUENCE [LARGE SCALE GENOMIC DNA]</scope>
    <source>
        <strain evidence="12 13">JCM 18388</strain>
    </source>
</reference>
<comment type="caution">
    <text evidence="12">The sequence shown here is derived from an EMBL/GenBank/DDBJ whole genome shotgun (WGS) entry which is preliminary data.</text>
</comment>
<dbReference type="PANTHER" id="PTHR30591:SF1">
    <property type="entry name" value="RECBCD ENZYME SUBUNIT RECC"/>
    <property type="match status" value="1"/>
</dbReference>
<dbReference type="InterPro" id="IPR013986">
    <property type="entry name" value="DExx_box_DNA_helicase_dom_sf"/>
</dbReference>
<dbReference type="InterPro" id="IPR027417">
    <property type="entry name" value="P-loop_NTPase"/>
</dbReference>
<dbReference type="EMBL" id="QGKM01000060">
    <property type="protein sequence ID" value="PWQ94033.1"/>
    <property type="molecule type" value="Genomic_DNA"/>
</dbReference>
<dbReference type="GO" id="GO:0003678">
    <property type="term" value="F:DNA helicase activity"/>
    <property type="evidence" value="ECO:0007669"/>
    <property type="project" value="UniProtKB-UniRule"/>
</dbReference>
<dbReference type="SUPFAM" id="SSF52540">
    <property type="entry name" value="P-loop containing nucleoside triphosphate hydrolases"/>
    <property type="match status" value="2"/>
</dbReference>
<comment type="similarity">
    <text evidence="10">Belongs to the RecC family.</text>
</comment>
<comment type="miscellaneous">
    <text evidence="10">In the RecBCD complex, RecB has a slow 3'-5' helicase, an exonuclease activity and loads RecA onto ssDNA, RecD has a fast 5'-3' helicase activity, while RecC stimulates the ATPase and processivity of the RecB helicase and contributes to recognition of the Chi site.</text>
</comment>
<dbReference type="OrthoDB" id="9762834at2"/>
<evidence type="ECO:0000259" key="11">
    <source>
        <dbReference type="Pfam" id="PF17946"/>
    </source>
</evidence>
<dbReference type="GO" id="GO:0003677">
    <property type="term" value="F:DNA binding"/>
    <property type="evidence" value="ECO:0007669"/>
    <property type="project" value="UniProtKB-UniRule"/>
</dbReference>
<dbReference type="Pfam" id="PF04257">
    <property type="entry name" value="Exonuc_V_gamma"/>
    <property type="match status" value="1"/>
</dbReference>
<evidence type="ECO:0000256" key="3">
    <source>
        <dbReference type="ARBA" id="ARBA00022763"/>
    </source>
</evidence>
<dbReference type="GO" id="GO:0008854">
    <property type="term" value="F:exodeoxyribonuclease V activity"/>
    <property type="evidence" value="ECO:0007669"/>
    <property type="project" value="InterPro"/>
</dbReference>
<evidence type="ECO:0000256" key="1">
    <source>
        <dbReference type="ARBA" id="ARBA00022722"/>
    </source>
</evidence>
<keyword evidence="1 10" id="KW-0540">Nuclease</keyword>
<keyword evidence="4 10" id="KW-0378">Hydrolase</keyword>
<dbReference type="Gene3D" id="1.10.10.990">
    <property type="match status" value="1"/>
</dbReference>
<dbReference type="SUPFAM" id="SSF52980">
    <property type="entry name" value="Restriction endonuclease-like"/>
    <property type="match status" value="1"/>
</dbReference>
<accession>A0A317C9N6</accession>
<name>A0A317C9N6_9GAMM</name>
<keyword evidence="3 10" id="KW-0227">DNA damage</keyword>
<dbReference type="GO" id="GO:0000724">
    <property type="term" value="P:double-strand break repair via homologous recombination"/>
    <property type="evidence" value="ECO:0007669"/>
    <property type="project" value="UniProtKB-UniRule"/>
</dbReference>
<dbReference type="GO" id="GO:0009338">
    <property type="term" value="C:exodeoxyribonuclease V complex"/>
    <property type="evidence" value="ECO:0007669"/>
    <property type="project" value="InterPro"/>
</dbReference>
<dbReference type="NCBIfam" id="TIGR01450">
    <property type="entry name" value="recC"/>
    <property type="match status" value="1"/>
</dbReference>
<keyword evidence="7 10" id="KW-0067">ATP-binding</keyword>
<evidence type="ECO:0000256" key="6">
    <source>
        <dbReference type="ARBA" id="ARBA00022839"/>
    </source>
</evidence>
<dbReference type="Pfam" id="PF17946">
    <property type="entry name" value="RecC_C"/>
    <property type="match status" value="1"/>
</dbReference>
<evidence type="ECO:0000256" key="9">
    <source>
        <dbReference type="ARBA" id="ARBA00023204"/>
    </source>
</evidence>
<keyword evidence="2 10" id="KW-0547">Nucleotide-binding</keyword>
<sequence>MFVLHTSNRAENLLEHLTKILEAPQQSVLSKEVFLIQSQGMERWLSQQLAERSRLWANFEYLFPAKFFNAMSNKLGLSLEQQAFSRESLLWQFEDMLRDLSNPVYQPLSQYLQGDSVDRKRFQLAQQLAYLYDQYQFMRPDWLALWERGESIELQDSNEVTERTQRWQSALWRQLLSRQDDSVDVSHHGERWLAAIDELKHKRRGDLTQILPERISVLGINTLSPMYLAYLQALSQHIQVHFYLLNPCQEFWAESNQSVKKQLREQSLQASKIHEPDELPINPLLAMLGQQGRDFQVLLLEQQANEIEISSFDAVESSGELSLLQQLQNDILNNQAGEDFSLSATDCSLSIHACHSRMREVEVLKDQLVACFEANPDLDLRDVVIMAPDIQTYLPYIDATFDDIPYAVADRSLRRSNHLLDILLRFFELSQSRLLWGDVLSVLEEPAVSEQFGLFEADLQLVQHWISETRIRWGESALHREELGVGHFSENSWQAGLERLLMGYAVPDDQAFCDDVLPYSDIEGSQAQALGGFYSYFKLIKQARKDLAREYTLAQWVEKLRYYAEHLLIQNQDFELPWGQLRELFNTMSEAAEHYTQTVTLVVLIDYLESTASEQKTATGFMRGQLTFCSMLPMRAIPFSVIGLLGMNEGEFPNVDGRAAFDLMDTEFRRGDRSRRADERYQFLEILVSARQHVMISYLGQSIKNNDEIPPSVVVSELLDVLEQYYLIKANEVVIKHPLQAHSPRYFSPQHAGENDRTQLFSYSKAALGVAKRLQTQTNSETQPWWQGELIGREQPAREMVVDLQDLFRFYNHPQRYFVENHLQTRLQGLETITVPSESFELDNLEKFFINQEWLGRHLSDDDLAVDDGFLKRLRAEGRWPHGELGDQLFETMSQELGVFVEKLRGLDLGKKQDPLAIDYLIGDYRLRGTLDGVYERGNLLYRYARCKARDQLMAWLNHLVFLNSDAPAVTGITESFFLHMDGSWKFATLENPQRHLLSLLDAYREAQTALSPILPSASVAYVERLLKPSSRSKKTPQEVALEAFQSEYQYDAYYQLLYRGGQPAELFESDAFENTIETIFQVMFEAKEGVKLGADNVA</sequence>
<organism evidence="12 13">
    <name type="scientific">Leucothrix pacifica</name>
    <dbReference type="NCBI Taxonomy" id="1247513"/>
    <lineage>
        <taxon>Bacteria</taxon>
        <taxon>Pseudomonadati</taxon>
        <taxon>Pseudomonadota</taxon>
        <taxon>Gammaproteobacteria</taxon>
        <taxon>Thiotrichales</taxon>
        <taxon>Thiotrichaceae</taxon>
        <taxon>Leucothrix</taxon>
    </lineage>
</organism>
<dbReference type="Gene3D" id="1.10.10.160">
    <property type="match status" value="1"/>
</dbReference>
<evidence type="ECO:0000313" key="13">
    <source>
        <dbReference type="Proteomes" id="UP000245539"/>
    </source>
</evidence>
<keyword evidence="6 10" id="KW-0269">Exonuclease</keyword>
<dbReference type="PIRSF" id="PIRSF000980">
    <property type="entry name" value="RecC"/>
    <property type="match status" value="1"/>
</dbReference>
<dbReference type="Gene3D" id="3.40.50.10930">
    <property type="match status" value="1"/>
</dbReference>
<dbReference type="Proteomes" id="UP000245539">
    <property type="component" value="Unassembled WGS sequence"/>
</dbReference>